<dbReference type="PANTHER" id="PTHR43335:SF4">
    <property type="entry name" value="ABC TRANSPORTER, ATP-BINDING PROTEIN"/>
    <property type="match status" value="1"/>
</dbReference>
<feature type="domain" description="ABC transporter" evidence="5">
    <location>
        <begin position="9"/>
        <end position="238"/>
    </location>
</feature>
<evidence type="ECO:0000256" key="1">
    <source>
        <dbReference type="ARBA" id="ARBA00005417"/>
    </source>
</evidence>
<comment type="caution">
    <text evidence="6">The sequence shown here is derived from an EMBL/GenBank/DDBJ whole genome shotgun (WGS) entry which is preliminary data.</text>
</comment>
<dbReference type="Proteomes" id="UP000248706">
    <property type="component" value="Unassembled WGS sequence"/>
</dbReference>
<comment type="similarity">
    <text evidence="1">Belongs to the ABC transporter superfamily.</text>
</comment>
<keyword evidence="7" id="KW-1185">Reference proteome</keyword>
<dbReference type="RefSeq" id="WP_112425958.1">
    <property type="nucleotide sequence ID" value="NZ_MCIF01000002.1"/>
</dbReference>
<evidence type="ECO:0000256" key="2">
    <source>
        <dbReference type="ARBA" id="ARBA00022448"/>
    </source>
</evidence>
<dbReference type="Pfam" id="PF00005">
    <property type="entry name" value="ABC_tran"/>
    <property type="match status" value="1"/>
</dbReference>
<protein>
    <recommendedName>
        <fullName evidence="5">ABC transporter domain-containing protein</fullName>
    </recommendedName>
</protein>
<dbReference type="SUPFAM" id="SSF52540">
    <property type="entry name" value="P-loop containing nucleoside triphosphate hydrolases"/>
    <property type="match status" value="1"/>
</dbReference>
<dbReference type="InterPro" id="IPR003593">
    <property type="entry name" value="AAA+_ATPase"/>
</dbReference>
<dbReference type="EMBL" id="MCIF01000002">
    <property type="protein sequence ID" value="RAQ94229.1"/>
    <property type="molecule type" value="Genomic_DNA"/>
</dbReference>
<evidence type="ECO:0000256" key="4">
    <source>
        <dbReference type="ARBA" id="ARBA00022840"/>
    </source>
</evidence>
<dbReference type="InterPro" id="IPR003439">
    <property type="entry name" value="ABC_transporter-like_ATP-bd"/>
</dbReference>
<keyword evidence="3" id="KW-0547">Nucleotide-binding</keyword>
<evidence type="ECO:0000313" key="6">
    <source>
        <dbReference type="EMBL" id="RAQ94229.1"/>
    </source>
</evidence>
<dbReference type="AlphaFoldDB" id="A0A328VBQ7"/>
<dbReference type="OrthoDB" id="9775135at2"/>
<evidence type="ECO:0000313" key="7">
    <source>
        <dbReference type="Proteomes" id="UP000248706"/>
    </source>
</evidence>
<gene>
    <name evidence="6" type="ORF">A4R35_01715</name>
</gene>
<organism evidence="6 7">
    <name type="scientific">Thermogemmatispora tikiterensis</name>
    <dbReference type="NCBI Taxonomy" id="1825093"/>
    <lineage>
        <taxon>Bacteria</taxon>
        <taxon>Bacillati</taxon>
        <taxon>Chloroflexota</taxon>
        <taxon>Ktedonobacteria</taxon>
        <taxon>Thermogemmatisporales</taxon>
        <taxon>Thermogemmatisporaceae</taxon>
        <taxon>Thermogemmatispora</taxon>
    </lineage>
</organism>
<dbReference type="GO" id="GO:0016887">
    <property type="term" value="F:ATP hydrolysis activity"/>
    <property type="evidence" value="ECO:0007669"/>
    <property type="project" value="InterPro"/>
</dbReference>
<dbReference type="InterPro" id="IPR027417">
    <property type="entry name" value="P-loop_NTPase"/>
</dbReference>
<sequence>MAAPGEAIIRCEGLRKTYGSVEALKGLNLTVYPHSIFGLLGPNGAGKSTTIKLLTRQIRPTSGQAWVAGASITSAKADVRACIGYLSEQPALYTWMSGQEFLDFTGELFGLSASDRRRRRDELLELVGLTAAARRRIGSYSNGMRQRLGIAQALVNRPEVLFLDEPVSALDPIGRKEILELFQRLKGEATVFFSSHVLADVDRICDAVAVLNHGELLVQASITELKERYAPPMISVELECAAEDLQRLLAREPWVQHITVSGSRATLLVRDLATAKRALPALLVNAGLPLLRYEVTQPTLEDVFLRLVGKEGNLSGTGEEA</sequence>
<dbReference type="SMART" id="SM00382">
    <property type="entry name" value="AAA"/>
    <property type="match status" value="1"/>
</dbReference>
<dbReference type="Pfam" id="PF13732">
    <property type="entry name" value="DrrA1-3_C"/>
    <property type="match status" value="1"/>
</dbReference>
<keyword evidence="2" id="KW-0813">Transport</keyword>
<proteinExistence type="inferred from homology"/>
<evidence type="ECO:0000259" key="5">
    <source>
        <dbReference type="PROSITE" id="PS50893"/>
    </source>
</evidence>
<dbReference type="PROSITE" id="PS50893">
    <property type="entry name" value="ABC_TRANSPORTER_2"/>
    <property type="match status" value="1"/>
</dbReference>
<dbReference type="GO" id="GO:0005524">
    <property type="term" value="F:ATP binding"/>
    <property type="evidence" value="ECO:0007669"/>
    <property type="project" value="UniProtKB-KW"/>
</dbReference>
<dbReference type="PANTHER" id="PTHR43335">
    <property type="entry name" value="ABC TRANSPORTER, ATP-BINDING PROTEIN"/>
    <property type="match status" value="1"/>
</dbReference>
<keyword evidence="4" id="KW-0067">ATP-binding</keyword>
<evidence type="ECO:0000256" key="3">
    <source>
        <dbReference type="ARBA" id="ARBA00022741"/>
    </source>
</evidence>
<dbReference type="InterPro" id="IPR025302">
    <property type="entry name" value="DrrA1/2-like_C"/>
</dbReference>
<accession>A0A328VBQ7</accession>
<reference evidence="6 7" key="1">
    <citation type="submission" date="2016-08" db="EMBL/GenBank/DDBJ databases">
        <title>Analysis of Carbohydrate Active Enzymes in Thermogemmatispora T81 Reveals Carbohydrate Degradation Ability.</title>
        <authorList>
            <person name="Tomazini A."/>
            <person name="Lal S."/>
            <person name="Stott M."/>
            <person name="Henrissat B."/>
            <person name="Polikarpov I."/>
            <person name="Sparling R."/>
            <person name="Levin D.B."/>
        </authorList>
    </citation>
    <scope>NUCLEOTIDE SEQUENCE [LARGE SCALE GENOMIC DNA]</scope>
    <source>
        <strain evidence="6 7">T81</strain>
    </source>
</reference>
<dbReference type="CDD" id="cd03230">
    <property type="entry name" value="ABC_DR_subfamily_A"/>
    <property type="match status" value="1"/>
</dbReference>
<name>A0A328VBQ7_9CHLR</name>
<dbReference type="Gene3D" id="3.40.50.300">
    <property type="entry name" value="P-loop containing nucleotide triphosphate hydrolases"/>
    <property type="match status" value="1"/>
</dbReference>